<dbReference type="EMBL" id="JBHTIT010000001">
    <property type="protein sequence ID" value="MFD0950324.1"/>
    <property type="molecule type" value="Genomic_DNA"/>
</dbReference>
<reference evidence="3" key="1">
    <citation type="journal article" date="2019" name="Int. J. Syst. Evol. Microbiol.">
        <title>The Global Catalogue of Microorganisms (GCM) 10K type strain sequencing project: providing services to taxonomists for standard genome sequencing and annotation.</title>
        <authorList>
            <consortium name="The Broad Institute Genomics Platform"/>
            <consortium name="The Broad Institute Genome Sequencing Center for Infectious Disease"/>
            <person name="Wu L."/>
            <person name="Ma J."/>
        </authorList>
    </citation>
    <scope>NUCLEOTIDE SEQUENCE [LARGE SCALE GENOMIC DNA]</scope>
    <source>
        <strain evidence="3">CCUG 63419</strain>
    </source>
</reference>
<organism evidence="2 3">
    <name type="scientific">Paraperlucidibaca wandonensis</name>
    <dbReference type="NCBI Taxonomy" id="1268273"/>
    <lineage>
        <taxon>Bacteria</taxon>
        <taxon>Pseudomonadati</taxon>
        <taxon>Pseudomonadota</taxon>
        <taxon>Gammaproteobacteria</taxon>
        <taxon>Moraxellales</taxon>
        <taxon>Moraxellaceae</taxon>
        <taxon>Paraperlucidibaca</taxon>
    </lineage>
</organism>
<dbReference type="RefSeq" id="WP_379070920.1">
    <property type="nucleotide sequence ID" value="NZ_JBHTIT010000001.1"/>
</dbReference>
<comment type="caution">
    <text evidence="2">The sequence shown here is derived from an EMBL/GenBank/DDBJ whole genome shotgun (WGS) entry which is preliminary data.</text>
</comment>
<dbReference type="Proteomes" id="UP001597044">
    <property type="component" value="Unassembled WGS sequence"/>
</dbReference>
<keyword evidence="1" id="KW-0732">Signal</keyword>
<feature type="signal peptide" evidence="1">
    <location>
        <begin position="1"/>
        <end position="23"/>
    </location>
</feature>
<keyword evidence="3" id="KW-1185">Reference proteome</keyword>
<proteinExistence type="predicted"/>
<evidence type="ECO:0008006" key="4">
    <source>
        <dbReference type="Google" id="ProtNLM"/>
    </source>
</evidence>
<evidence type="ECO:0000256" key="1">
    <source>
        <dbReference type="SAM" id="SignalP"/>
    </source>
</evidence>
<evidence type="ECO:0000313" key="2">
    <source>
        <dbReference type="EMBL" id="MFD0950324.1"/>
    </source>
</evidence>
<evidence type="ECO:0000313" key="3">
    <source>
        <dbReference type="Proteomes" id="UP001597044"/>
    </source>
</evidence>
<name>A0ABW3HGF0_9GAMM</name>
<protein>
    <recommendedName>
        <fullName evidence="4">Collagen-like protein</fullName>
    </recommendedName>
</protein>
<dbReference type="PROSITE" id="PS51257">
    <property type="entry name" value="PROKAR_LIPOPROTEIN"/>
    <property type="match status" value="1"/>
</dbReference>
<accession>A0ABW3HGF0</accession>
<gene>
    <name evidence="2" type="ORF">ACFQ0F_07985</name>
</gene>
<feature type="chain" id="PRO_5047029981" description="Collagen-like protein" evidence="1">
    <location>
        <begin position="24"/>
        <end position="418"/>
    </location>
</feature>
<sequence length="418" mass="39779">MNTSKFTRLAASCALALGLAACGADGNSNTTGGGGTGGGTGPRLILDDTQTQLSGTLTGLAGLIGTDNPLGALVFCLDPTVNDLVDGPDALLTNLLGSLNTTLGTQDPAALQAALLASGDSLSTALQSLTVNLPNALMALADPSAVSNCGSQGGTTGGGTGGSPLDALIALFGGGSNPFAGTPLEALGTLGGSGTPAGGPTGTPLDAILGPLLAIQNGGANGEIVDQLGQGVAQLGTALSDSLPDQVVTAPIVGGVLVLLSDTLVDLGGVLDQIEQPSTAAELQALLNNLLSNLTGTLIGLDPTGQLASTAGPQIQAGINQLTDSLGAILVPLAGTDGLLPTLLNPLSALTCPLKLTGNCGATGSTGGDNPLAGIPLLGDLLGGGLPTGGTGSTGPLSGALAGTPLAPIGGLLGLLGL</sequence>